<sequence>MTAASVLPASVSFSRSIAERHES</sequence>
<keyword evidence="2" id="KW-1185">Reference proteome</keyword>
<comment type="caution">
    <text evidence="1">The sequence shown here is derived from an EMBL/GenBank/DDBJ whole genome shotgun (WGS) entry which is preliminary data.</text>
</comment>
<reference evidence="1 2" key="1">
    <citation type="journal article" date="2019" name="Sci. Rep.">
        <title>Colletotrichum shisoi sp. nov., an anthracnose pathogen of Perilla frutescens in Japan: molecular phylogenetic, morphological and genomic evidence.</title>
        <authorList>
            <person name="Gan P."/>
            <person name="Tsushima A."/>
            <person name="Hiroyama R."/>
            <person name="Narusaka M."/>
            <person name="Takano Y."/>
            <person name="Narusaka Y."/>
            <person name="Kawaradani M."/>
            <person name="Damm U."/>
            <person name="Shirasu K."/>
        </authorList>
    </citation>
    <scope>NUCLEOTIDE SEQUENCE [LARGE SCALE GENOMIC DNA]</scope>
    <source>
        <strain evidence="1 2">PG-2018a</strain>
    </source>
</reference>
<evidence type="ECO:0000313" key="2">
    <source>
        <dbReference type="Proteomes" id="UP000326340"/>
    </source>
</evidence>
<evidence type="ECO:0000313" key="1">
    <source>
        <dbReference type="EMBL" id="TQN65070.1"/>
    </source>
</evidence>
<name>A0A5Q4BDQ1_9PEZI</name>
<proteinExistence type="predicted"/>
<dbReference type="EMBL" id="PUHP01001833">
    <property type="protein sequence ID" value="TQN65070.1"/>
    <property type="molecule type" value="Genomic_DNA"/>
</dbReference>
<dbReference type="Proteomes" id="UP000326340">
    <property type="component" value="Unassembled WGS sequence"/>
</dbReference>
<dbReference type="AlphaFoldDB" id="A0A5Q4BDQ1"/>
<protein>
    <submittedName>
        <fullName evidence="1">Uncharacterized protein</fullName>
    </submittedName>
</protein>
<gene>
    <name evidence="1" type="ORF">CSHISOI_10398</name>
</gene>
<organism evidence="1 2">
    <name type="scientific">Colletotrichum shisoi</name>
    <dbReference type="NCBI Taxonomy" id="2078593"/>
    <lineage>
        <taxon>Eukaryota</taxon>
        <taxon>Fungi</taxon>
        <taxon>Dikarya</taxon>
        <taxon>Ascomycota</taxon>
        <taxon>Pezizomycotina</taxon>
        <taxon>Sordariomycetes</taxon>
        <taxon>Hypocreomycetidae</taxon>
        <taxon>Glomerellales</taxon>
        <taxon>Glomerellaceae</taxon>
        <taxon>Colletotrichum</taxon>
        <taxon>Colletotrichum destructivum species complex</taxon>
    </lineage>
</organism>
<accession>A0A5Q4BDQ1</accession>